<evidence type="ECO:0000313" key="3">
    <source>
        <dbReference type="Proteomes" id="UP000820818"/>
    </source>
</evidence>
<evidence type="ECO:0000256" key="1">
    <source>
        <dbReference type="SAM" id="SignalP"/>
    </source>
</evidence>
<proteinExistence type="predicted"/>
<keyword evidence="3" id="KW-1185">Reference proteome</keyword>
<keyword evidence="1" id="KW-0732">Signal</keyword>
<comment type="caution">
    <text evidence="2">The sequence shown here is derived from an EMBL/GenBank/DDBJ whole genome shotgun (WGS) entry which is preliminary data.</text>
</comment>
<feature type="chain" id="PRO_5042185738" evidence="1">
    <location>
        <begin position="22"/>
        <end position="127"/>
    </location>
</feature>
<gene>
    <name evidence="2" type="ORF">GHT06_010477</name>
</gene>
<dbReference type="Proteomes" id="UP000820818">
    <property type="component" value="Linkage Group LG2"/>
</dbReference>
<sequence length="127" mass="14247">MSIAYLCLSVMLVLAPFMASGRPADSVDTVFREPKQMMFPSYLPMVQQPNYPYHQQQVYAKIGWNPVIVADNGFRSNSPVEDRFGFALLACLLSGSCFGPAHNTFSNNNANRIPWLFAPWLASLQQQ</sequence>
<accession>A0AAD5LHU0</accession>
<evidence type="ECO:0000313" key="2">
    <source>
        <dbReference type="EMBL" id="KAI9563020.1"/>
    </source>
</evidence>
<name>A0AAD5LHU0_9CRUS</name>
<dbReference type="EMBL" id="WJBH02000002">
    <property type="protein sequence ID" value="KAI9563020.1"/>
    <property type="molecule type" value="Genomic_DNA"/>
</dbReference>
<protein>
    <submittedName>
        <fullName evidence="2">Uncharacterized protein</fullName>
    </submittedName>
</protein>
<dbReference type="AlphaFoldDB" id="A0AAD5LHU0"/>
<feature type="signal peptide" evidence="1">
    <location>
        <begin position="1"/>
        <end position="21"/>
    </location>
</feature>
<organism evidence="2 3">
    <name type="scientific">Daphnia sinensis</name>
    <dbReference type="NCBI Taxonomy" id="1820382"/>
    <lineage>
        <taxon>Eukaryota</taxon>
        <taxon>Metazoa</taxon>
        <taxon>Ecdysozoa</taxon>
        <taxon>Arthropoda</taxon>
        <taxon>Crustacea</taxon>
        <taxon>Branchiopoda</taxon>
        <taxon>Diplostraca</taxon>
        <taxon>Cladocera</taxon>
        <taxon>Anomopoda</taxon>
        <taxon>Daphniidae</taxon>
        <taxon>Daphnia</taxon>
        <taxon>Daphnia similis group</taxon>
    </lineage>
</organism>
<reference evidence="2 3" key="1">
    <citation type="submission" date="2022-05" db="EMBL/GenBank/DDBJ databases">
        <title>A multi-omics perspective on studying reproductive biology in Daphnia sinensis.</title>
        <authorList>
            <person name="Jia J."/>
        </authorList>
    </citation>
    <scope>NUCLEOTIDE SEQUENCE [LARGE SCALE GENOMIC DNA]</scope>
    <source>
        <strain evidence="2 3">WSL</strain>
    </source>
</reference>